<feature type="transmembrane region" description="Helical" evidence="8">
    <location>
        <begin position="45"/>
        <end position="67"/>
    </location>
</feature>
<keyword evidence="3" id="KW-0813">Transport</keyword>
<feature type="transmembrane region" description="Helical" evidence="8">
    <location>
        <begin position="311"/>
        <end position="333"/>
    </location>
</feature>
<feature type="transmembrane region" description="Helical" evidence="8">
    <location>
        <begin position="410"/>
        <end position="429"/>
    </location>
</feature>
<evidence type="ECO:0000313" key="10">
    <source>
        <dbReference type="EMBL" id="PYI03423.1"/>
    </source>
</evidence>
<sequence>MSMVVDNRHDAQATEFKDEYPDSRPLSTPDIEEAHTDELPPDGGLTAWLVVLGAWCAMFCSYGWLHSVGVFQDYYQTVMFPHDSASKISWIPSLEVFLMLGLGPIFGRLSDTVGPRAVVIVGSFLHVFGLMMASISTEYYQVLLSQGICSSIGLSAIAQPALSIIPSWFNERLGTAYGVMSSGAGIAGVILPVMVSRLIDKASFGWAMRSIAFLILFLLIIASLTIRERVPPRPETLNKETILRPFHDVKMVLLVSGCVLLTLGMWIPLDYIITSALAGGMRPSLGQWLVPIQNAGGIVGRTLSGVFADEIGSYNVFISFSICTGILVLALWIPATSNAATIVFDVLFGIVSGAYFSLVVAVVACIAPPQEIGYWSGVSFMFASVAGLVTGPIAGAILAHDDGSYWGMKVYSGVLILVGSTLVLGTRVLQTGLVLRAKF</sequence>
<evidence type="ECO:0000256" key="5">
    <source>
        <dbReference type="ARBA" id="ARBA00022989"/>
    </source>
</evidence>
<evidence type="ECO:0000313" key="11">
    <source>
        <dbReference type="Proteomes" id="UP000248423"/>
    </source>
</evidence>
<dbReference type="VEuPathDB" id="FungiDB:BO78DRAFT_463371"/>
<dbReference type="InterPro" id="IPR020846">
    <property type="entry name" value="MFS_dom"/>
</dbReference>
<feature type="transmembrane region" description="Helical" evidence="8">
    <location>
        <begin position="88"/>
        <end position="107"/>
    </location>
</feature>
<reference evidence="10 11" key="1">
    <citation type="submission" date="2018-02" db="EMBL/GenBank/DDBJ databases">
        <title>The genomes of Aspergillus section Nigri reveals drivers in fungal speciation.</title>
        <authorList>
            <consortium name="DOE Joint Genome Institute"/>
            <person name="Vesth T.C."/>
            <person name="Nybo J."/>
            <person name="Theobald S."/>
            <person name="Brandl J."/>
            <person name="Frisvad J.C."/>
            <person name="Nielsen K.F."/>
            <person name="Lyhne E.K."/>
            <person name="Kogle M.E."/>
            <person name="Kuo A."/>
            <person name="Riley R."/>
            <person name="Clum A."/>
            <person name="Nolan M."/>
            <person name="Lipzen A."/>
            <person name="Salamov A."/>
            <person name="Henrissat B."/>
            <person name="Wiebenga A."/>
            <person name="De vries R.P."/>
            <person name="Grigoriev I.V."/>
            <person name="Mortensen U.H."/>
            <person name="Andersen M.R."/>
            <person name="Baker S.E."/>
        </authorList>
    </citation>
    <scope>NUCLEOTIDE SEQUENCE [LARGE SCALE GENOMIC DNA]</scope>
    <source>
        <strain evidence="10 11">CBS 121057</strain>
    </source>
</reference>
<evidence type="ECO:0000259" key="9">
    <source>
        <dbReference type="PROSITE" id="PS50850"/>
    </source>
</evidence>
<feature type="transmembrane region" description="Helical" evidence="8">
    <location>
        <begin position="206"/>
        <end position="226"/>
    </location>
</feature>
<feature type="transmembrane region" description="Helical" evidence="8">
    <location>
        <begin position="339"/>
        <end position="366"/>
    </location>
</feature>
<evidence type="ECO:0000256" key="4">
    <source>
        <dbReference type="ARBA" id="ARBA00022692"/>
    </source>
</evidence>
<keyword evidence="4 8" id="KW-0812">Transmembrane</keyword>
<dbReference type="InterPro" id="IPR011701">
    <property type="entry name" value="MFS"/>
</dbReference>
<dbReference type="PANTHER" id="PTHR11360:SF224">
    <property type="entry name" value="MAJOR FACILITATOR SUPERFAMILY (MFS) PROFILE DOMAIN-CONTAINING PROTEIN-RELATED"/>
    <property type="match status" value="1"/>
</dbReference>
<feature type="compositionally biased region" description="Basic and acidic residues" evidence="7">
    <location>
        <begin position="1"/>
        <end position="22"/>
    </location>
</feature>
<dbReference type="Pfam" id="PF07690">
    <property type="entry name" value="MFS_1"/>
    <property type="match status" value="2"/>
</dbReference>
<evidence type="ECO:0000256" key="8">
    <source>
        <dbReference type="SAM" id="Phobius"/>
    </source>
</evidence>
<dbReference type="GO" id="GO:0022857">
    <property type="term" value="F:transmembrane transporter activity"/>
    <property type="evidence" value="ECO:0007669"/>
    <property type="project" value="InterPro"/>
</dbReference>
<feature type="transmembrane region" description="Helical" evidence="8">
    <location>
        <begin position="251"/>
        <end position="273"/>
    </location>
</feature>
<name>A0A319FBF8_ASPSB</name>
<evidence type="ECO:0000256" key="7">
    <source>
        <dbReference type="SAM" id="MobiDB-lite"/>
    </source>
</evidence>
<evidence type="ECO:0000256" key="3">
    <source>
        <dbReference type="ARBA" id="ARBA00022448"/>
    </source>
</evidence>
<accession>A0A319FBF8</accession>
<proteinExistence type="inferred from homology"/>
<keyword evidence="5 8" id="KW-1133">Transmembrane helix</keyword>
<organism evidence="10 11">
    <name type="scientific">Aspergillus sclerotiicarbonarius (strain CBS 121057 / IBT 28362)</name>
    <dbReference type="NCBI Taxonomy" id="1448318"/>
    <lineage>
        <taxon>Eukaryota</taxon>
        <taxon>Fungi</taxon>
        <taxon>Dikarya</taxon>
        <taxon>Ascomycota</taxon>
        <taxon>Pezizomycotina</taxon>
        <taxon>Eurotiomycetes</taxon>
        <taxon>Eurotiomycetidae</taxon>
        <taxon>Eurotiales</taxon>
        <taxon>Aspergillaceae</taxon>
        <taxon>Aspergillus</taxon>
        <taxon>Aspergillus subgen. Circumdati</taxon>
    </lineage>
</organism>
<feature type="region of interest" description="Disordered" evidence="7">
    <location>
        <begin position="1"/>
        <end position="39"/>
    </location>
</feature>
<protein>
    <submittedName>
        <fullName evidence="10">MFS general substrate transporter</fullName>
    </submittedName>
</protein>
<feature type="transmembrane region" description="Helical" evidence="8">
    <location>
        <begin position="175"/>
        <end position="194"/>
    </location>
</feature>
<dbReference type="PROSITE" id="PS50850">
    <property type="entry name" value="MFS"/>
    <property type="match status" value="1"/>
</dbReference>
<keyword evidence="6 8" id="KW-0472">Membrane</keyword>
<evidence type="ECO:0000256" key="1">
    <source>
        <dbReference type="ARBA" id="ARBA00004141"/>
    </source>
</evidence>
<keyword evidence="11" id="KW-1185">Reference proteome</keyword>
<dbReference type="GO" id="GO:0016020">
    <property type="term" value="C:membrane"/>
    <property type="evidence" value="ECO:0007669"/>
    <property type="project" value="UniProtKB-SubCell"/>
</dbReference>
<feature type="transmembrane region" description="Helical" evidence="8">
    <location>
        <begin position="113"/>
        <end position="135"/>
    </location>
</feature>
<feature type="domain" description="Major facilitator superfamily (MFS) profile" evidence="9">
    <location>
        <begin position="250"/>
        <end position="439"/>
    </location>
</feature>
<dbReference type="PANTHER" id="PTHR11360">
    <property type="entry name" value="MONOCARBOXYLATE TRANSPORTER"/>
    <property type="match status" value="1"/>
</dbReference>
<dbReference type="InterPro" id="IPR050327">
    <property type="entry name" value="Proton-linked_MCT"/>
</dbReference>
<evidence type="ECO:0000256" key="2">
    <source>
        <dbReference type="ARBA" id="ARBA00006727"/>
    </source>
</evidence>
<dbReference type="AlphaFoldDB" id="A0A319FBF8"/>
<dbReference type="OrthoDB" id="5667at2759"/>
<dbReference type="Proteomes" id="UP000248423">
    <property type="component" value="Unassembled WGS sequence"/>
</dbReference>
<feature type="transmembrane region" description="Helical" evidence="8">
    <location>
        <begin position="378"/>
        <end position="398"/>
    </location>
</feature>
<dbReference type="EMBL" id="KZ826381">
    <property type="protein sequence ID" value="PYI03423.1"/>
    <property type="molecule type" value="Genomic_DNA"/>
</dbReference>
<dbReference type="InterPro" id="IPR036259">
    <property type="entry name" value="MFS_trans_sf"/>
</dbReference>
<dbReference type="SUPFAM" id="SSF103473">
    <property type="entry name" value="MFS general substrate transporter"/>
    <property type="match status" value="1"/>
</dbReference>
<dbReference type="Gene3D" id="1.20.1250.20">
    <property type="entry name" value="MFS general substrate transporter like domains"/>
    <property type="match status" value="2"/>
</dbReference>
<evidence type="ECO:0000256" key="6">
    <source>
        <dbReference type="ARBA" id="ARBA00023136"/>
    </source>
</evidence>
<gene>
    <name evidence="10" type="ORF">BO78DRAFT_463371</name>
</gene>
<comment type="similarity">
    <text evidence="2">Belongs to the major facilitator superfamily. Monocarboxylate porter (TC 2.A.1.13) family.</text>
</comment>
<comment type="subcellular location">
    <subcellularLocation>
        <location evidence="1">Membrane</location>
        <topology evidence="1">Multi-pass membrane protein</topology>
    </subcellularLocation>
</comment>
<feature type="transmembrane region" description="Helical" evidence="8">
    <location>
        <begin position="147"/>
        <end position="169"/>
    </location>
</feature>